<accession>A0ABQ8TMY7</accession>
<name>A0ABQ8TMY7_PERAM</name>
<comment type="caution">
    <text evidence="2">The sequence shown here is derived from an EMBL/GenBank/DDBJ whole genome shotgun (WGS) entry which is preliminary data.</text>
</comment>
<dbReference type="Gene3D" id="3.30.420.10">
    <property type="entry name" value="Ribonuclease H-like superfamily/Ribonuclease H"/>
    <property type="match status" value="1"/>
</dbReference>
<dbReference type="EMBL" id="JAJSOF020000005">
    <property type="protein sequence ID" value="KAJ4447271.1"/>
    <property type="molecule type" value="Genomic_DNA"/>
</dbReference>
<feature type="chain" id="PRO_5046418823" evidence="1">
    <location>
        <begin position="40"/>
        <end position="393"/>
    </location>
</feature>
<reference evidence="2 3" key="1">
    <citation type="journal article" date="2022" name="Allergy">
        <title>Genome assembly and annotation of Periplaneta americana reveal a comprehensive cockroach allergen profile.</title>
        <authorList>
            <person name="Wang L."/>
            <person name="Xiong Q."/>
            <person name="Saelim N."/>
            <person name="Wang L."/>
            <person name="Nong W."/>
            <person name="Wan A.T."/>
            <person name="Shi M."/>
            <person name="Liu X."/>
            <person name="Cao Q."/>
            <person name="Hui J.H.L."/>
            <person name="Sookrung N."/>
            <person name="Leung T.F."/>
            <person name="Tungtrongchitr A."/>
            <person name="Tsui S.K.W."/>
        </authorList>
    </citation>
    <scope>NUCLEOTIDE SEQUENCE [LARGE SCALE GENOMIC DNA]</scope>
    <source>
        <strain evidence="2">PWHHKU_190912</strain>
    </source>
</reference>
<evidence type="ECO:0000313" key="2">
    <source>
        <dbReference type="EMBL" id="KAJ4447271.1"/>
    </source>
</evidence>
<proteinExistence type="predicted"/>
<dbReference type="InterPro" id="IPR036397">
    <property type="entry name" value="RNaseH_sf"/>
</dbReference>
<feature type="signal peptide" evidence="1">
    <location>
        <begin position="1"/>
        <end position="39"/>
    </location>
</feature>
<gene>
    <name evidence="2" type="ORF">ANN_09275</name>
</gene>
<protein>
    <submittedName>
        <fullName evidence="2">Uncharacterized protein</fullName>
    </submittedName>
</protein>
<evidence type="ECO:0000256" key="1">
    <source>
        <dbReference type="SAM" id="SignalP"/>
    </source>
</evidence>
<evidence type="ECO:0000313" key="3">
    <source>
        <dbReference type="Proteomes" id="UP001148838"/>
    </source>
</evidence>
<organism evidence="2 3">
    <name type="scientific">Periplaneta americana</name>
    <name type="common">American cockroach</name>
    <name type="synonym">Blatta americana</name>
    <dbReference type="NCBI Taxonomy" id="6978"/>
    <lineage>
        <taxon>Eukaryota</taxon>
        <taxon>Metazoa</taxon>
        <taxon>Ecdysozoa</taxon>
        <taxon>Arthropoda</taxon>
        <taxon>Hexapoda</taxon>
        <taxon>Insecta</taxon>
        <taxon>Pterygota</taxon>
        <taxon>Neoptera</taxon>
        <taxon>Polyneoptera</taxon>
        <taxon>Dictyoptera</taxon>
        <taxon>Blattodea</taxon>
        <taxon>Blattoidea</taxon>
        <taxon>Blattidae</taxon>
        <taxon>Blattinae</taxon>
        <taxon>Periplaneta</taxon>
    </lineage>
</organism>
<sequence>MVIDESLRCHSTPVNYGRGTNAFLMLLLLSLRVLHHCTTDYMVKNAHTSNANDTEVICLEMSWPVPVDTSVPGISNAVLDFPNLGVLTVANLHFVAEDHLNTLYITLNNLHRKFNIYDEITNNRRLRWAGHVARMGESRNAYRVLVGTPEGKRPLGRPRRGWEDNIKMDLREVGYDDRDWINLAQDRDRWGAYVRAAMNLRFARKHVHKEENWWDDVILAGENKFNVFGSNEQQYVWRKKNEDLEKKKNLLPTVKHGGTTHGMELYGCRYSASSYDERVMERRKIPAPERIFLRSITLSSYDDAEYLHGNIICTSNLVVPPLVAITAATPLGMFSTSLCRISTGMRRHSSCNMALSWTMEGGRISRNFNRRSNSSQRCSMGLRSGLCAGQSNR</sequence>
<keyword evidence="3" id="KW-1185">Reference proteome</keyword>
<keyword evidence="1" id="KW-0732">Signal</keyword>
<dbReference type="Proteomes" id="UP001148838">
    <property type="component" value="Unassembled WGS sequence"/>
</dbReference>